<feature type="compositionally biased region" description="Polar residues" evidence="1">
    <location>
        <begin position="48"/>
        <end position="65"/>
    </location>
</feature>
<feature type="region of interest" description="Disordered" evidence="1">
    <location>
        <begin position="1"/>
        <end position="68"/>
    </location>
</feature>
<accession>A0A8H3IXU7</accession>
<feature type="compositionally biased region" description="Basic and acidic residues" evidence="1">
    <location>
        <begin position="115"/>
        <end position="127"/>
    </location>
</feature>
<dbReference type="AlphaFoldDB" id="A0A8H3IXU7"/>
<dbReference type="EMBL" id="CAJPDS010000101">
    <property type="protein sequence ID" value="CAF9937388.1"/>
    <property type="molecule type" value="Genomic_DNA"/>
</dbReference>
<dbReference type="Proteomes" id="UP000664521">
    <property type="component" value="Unassembled WGS sequence"/>
</dbReference>
<evidence type="ECO:0000256" key="1">
    <source>
        <dbReference type="SAM" id="MobiDB-lite"/>
    </source>
</evidence>
<protein>
    <submittedName>
        <fullName evidence="2">Uncharacterized protein</fullName>
    </submittedName>
</protein>
<organism evidence="2 3">
    <name type="scientific">Heterodermia speciosa</name>
    <dbReference type="NCBI Taxonomy" id="116794"/>
    <lineage>
        <taxon>Eukaryota</taxon>
        <taxon>Fungi</taxon>
        <taxon>Dikarya</taxon>
        <taxon>Ascomycota</taxon>
        <taxon>Pezizomycotina</taxon>
        <taxon>Lecanoromycetes</taxon>
        <taxon>OSLEUM clade</taxon>
        <taxon>Lecanoromycetidae</taxon>
        <taxon>Caliciales</taxon>
        <taxon>Physciaceae</taxon>
        <taxon>Heterodermia</taxon>
    </lineage>
</organism>
<reference evidence="2" key="1">
    <citation type="submission" date="2021-03" db="EMBL/GenBank/DDBJ databases">
        <authorList>
            <person name="Tagirdzhanova G."/>
        </authorList>
    </citation>
    <scope>NUCLEOTIDE SEQUENCE</scope>
</reference>
<evidence type="ECO:0000313" key="3">
    <source>
        <dbReference type="Proteomes" id="UP000664521"/>
    </source>
</evidence>
<name>A0A8H3IXU7_9LECA</name>
<proteinExistence type="predicted"/>
<sequence length="190" mass="21400">MPGFMANRMDNNDEIESQGGSSGPLGEILSRLQATMEEEAKQRASVDLTPSATFEPSISRPSSPRNFFASDAMDIDHIDKHAPPEILPAAASSKPKAKTRLDLAQEYLSQARETLKKENPELKDRLPSPRAPACGRTQPVRPELAVREDPKAQLMRVLYQDPTWTAQRILDDNDRTIRNQARRESFWDEM</sequence>
<comment type="caution">
    <text evidence="2">The sequence shown here is derived from an EMBL/GenBank/DDBJ whole genome shotgun (WGS) entry which is preliminary data.</text>
</comment>
<feature type="region of interest" description="Disordered" evidence="1">
    <location>
        <begin position="115"/>
        <end position="142"/>
    </location>
</feature>
<keyword evidence="3" id="KW-1185">Reference proteome</keyword>
<evidence type="ECO:0000313" key="2">
    <source>
        <dbReference type="EMBL" id="CAF9937388.1"/>
    </source>
</evidence>
<gene>
    <name evidence="2" type="ORF">HETSPECPRED_000520</name>
</gene>